<keyword evidence="2" id="KW-1185">Reference proteome</keyword>
<evidence type="ECO:0000313" key="3">
    <source>
        <dbReference type="WBParaSite" id="maker-unitig_38256-snap-gene-0.3-mRNA-1"/>
    </source>
</evidence>
<evidence type="ECO:0000256" key="1">
    <source>
        <dbReference type="SAM" id="MobiDB-lite"/>
    </source>
</evidence>
<accession>A0A1I8FKX4</accession>
<dbReference type="PANTHER" id="PTHR14593:SF5">
    <property type="entry name" value="WD REPEAT-CONTAINING PROTEIN 11"/>
    <property type="match status" value="1"/>
</dbReference>
<reference evidence="3" key="1">
    <citation type="submission" date="2016-11" db="UniProtKB">
        <authorList>
            <consortium name="WormBaseParasite"/>
        </authorList>
    </citation>
    <scope>IDENTIFICATION</scope>
</reference>
<dbReference type="Proteomes" id="UP000095280">
    <property type="component" value="Unplaced"/>
</dbReference>
<dbReference type="PANTHER" id="PTHR14593">
    <property type="entry name" value="WD REPEAT-CONTAINING PROTEIN 11"/>
    <property type="match status" value="1"/>
</dbReference>
<dbReference type="InterPro" id="IPR039694">
    <property type="entry name" value="WDR11"/>
</dbReference>
<dbReference type="WBParaSite" id="maker-unitig_38256-snap-gene-0.3-mRNA-1">
    <property type="protein sequence ID" value="maker-unitig_38256-snap-gene-0.3-mRNA-1"/>
    <property type="gene ID" value="maker-unitig_38256-snap-gene-0.3"/>
</dbReference>
<dbReference type="GO" id="GO:0005737">
    <property type="term" value="C:cytoplasm"/>
    <property type="evidence" value="ECO:0007669"/>
    <property type="project" value="TreeGrafter"/>
</dbReference>
<name>A0A1I8FKX4_9PLAT</name>
<dbReference type="AlphaFoldDB" id="A0A1I8FKX4"/>
<sequence>RRPVLSGRHSLADADWPSPELLLGLLLPASSAQRRGGASGASSANSAGSSGSATASGWFGGRRRAVRCGTPTPARCVARASVAMSGAVPDSVFGRRSLCLDPFDRSHCLVFLRSDPTCVLFFSDLTPDSATPSGSNLHGPTSTSSTTGSGGISRSVSTYSERERSQAMRLLHMTAGLVSPGGGGQQQQQQGGHQAHPGKDAQSFEQQPCLQSRRNHVIAVYSREIVLIDLLINQPVASIALERSAAGFLRVHSCAHRDLLACLQETGAVSLRLRRPGLRRVTRHCGLADVCLDPLLETRLALATTDGRVAFWELTAQPAARRLQQQASRPRSRPASPESSALPVAPPRKPPPAVLAPTDATTGAPSGLPGA</sequence>
<organism evidence="2 3">
    <name type="scientific">Macrostomum lignano</name>
    <dbReference type="NCBI Taxonomy" id="282301"/>
    <lineage>
        <taxon>Eukaryota</taxon>
        <taxon>Metazoa</taxon>
        <taxon>Spiralia</taxon>
        <taxon>Lophotrochozoa</taxon>
        <taxon>Platyhelminthes</taxon>
        <taxon>Rhabditophora</taxon>
        <taxon>Macrostomorpha</taxon>
        <taxon>Macrostomida</taxon>
        <taxon>Macrostomidae</taxon>
        <taxon>Macrostomum</taxon>
    </lineage>
</organism>
<feature type="region of interest" description="Disordered" evidence="1">
    <location>
        <begin position="322"/>
        <end position="371"/>
    </location>
</feature>
<feature type="compositionally biased region" description="Low complexity" evidence="1">
    <location>
        <begin position="322"/>
        <end position="343"/>
    </location>
</feature>
<feature type="region of interest" description="Disordered" evidence="1">
    <location>
        <begin position="176"/>
        <end position="206"/>
    </location>
</feature>
<protein>
    <submittedName>
        <fullName evidence="3">WD_REPEATS_REGION domain-containing protein</fullName>
    </submittedName>
</protein>
<feature type="compositionally biased region" description="Pro residues" evidence="1">
    <location>
        <begin position="344"/>
        <end position="354"/>
    </location>
</feature>
<feature type="region of interest" description="Disordered" evidence="1">
    <location>
        <begin position="36"/>
        <end position="56"/>
    </location>
</feature>
<proteinExistence type="predicted"/>
<feature type="region of interest" description="Disordered" evidence="1">
    <location>
        <begin position="130"/>
        <end position="159"/>
    </location>
</feature>
<evidence type="ECO:0000313" key="2">
    <source>
        <dbReference type="Proteomes" id="UP000095280"/>
    </source>
</evidence>
<feature type="compositionally biased region" description="Low complexity" evidence="1">
    <location>
        <begin position="139"/>
        <end position="158"/>
    </location>
</feature>